<evidence type="ECO:0000313" key="5">
    <source>
        <dbReference type="EMBL" id="EOY06631.1"/>
    </source>
</evidence>
<dbReference type="PANTHER" id="PTHR31213">
    <property type="entry name" value="OS08G0374000 PROTEIN-RELATED"/>
    <property type="match status" value="1"/>
</dbReference>
<dbReference type="InterPro" id="IPR050279">
    <property type="entry name" value="Plant_def-hormone_signal"/>
</dbReference>
<dbReference type="InterPro" id="IPR000916">
    <property type="entry name" value="Bet_v_I/MLP"/>
</dbReference>
<evidence type="ECO:0000256" key="2">
    <source>
        <dbReference type="ARBA" id="ARBA00022821"/>
    </source>
</evidence>
<dbReference type="SUPFAM" id="SSF55961">
    <property type="entry name" value="Bet v1-like"/>
    <property type="match status" value="1"/>
</dbReference>
<proteinExistence type="inferred from homology"/>
<keyword evidence="6" id="KW-1185">Reference proteome</keyword>
<evidence type="ECO:0000259" key="4">
    <source>
        <dbReference type="Pfam" id="PF00407"/>
    </source>
</evidence>
<evidence type="ECO:0000256" key="1">
    <source>
        <dbReference type="ARBA" id="ARBA00009744"/>
    </source>
</evidence>
<organism evidence="5 6">
    <name type="scientific">Theobroma cacao</name>
    <name type="common">Cacao</name>
    <name type="synonym">Cocoa</name>
    <dbReference type="NCBI Taxonomy" id="3641"/>
    <lineage>
        <taxon>Eukaryota</taxon>
        <taxon>Viridiplantae</taxon>
        <taxon>Streptophyta</taxon>
        <taxon>Embryophyta</taxon>
        <taxon>Tracheophyta</taxon>
        <taxon>Spermatophyta</taxon>
        <taxon>Magnoliopsida</taxon>
        <taxon>eudicotyledons</taxon>
        <taxon>Gunneridae</taxon>
        <taxon>Pentapetalae</taxon>
        <taxon>rosids</taxon>
        <taxon>malvids</taxon>
        <taxon>Malvales</taxon>
        <taxon>Malvaceae</taxon>
        <taxon>Byttnerioideae</taxon>
        <taxon>Theobroma</taxon>
    </lineage>
</organism>
<dbReference type="GO" id="GO:0006952">
    <property type="term" value="P:defense response"/>
    <property type="evidence" value="ECO:0007669"/>
    <property type="project" value="UniProtKB-KW"/>
</dbReference>
<protein>
    <submittedName>
        <fullName evidence="5">Uncharacterized protein isoform 2</fullName>
    </submittedName>
</protein>
<evidence type="ECO:0000313" key="6">
    <source>
        <dbReference type="Proteomes" id="UP000026915"/>
    </source>
</evidence>
<dbReference type="EMBL" id="CM001882">
    <property type="protein sequence ID" value="EOY06631.1"/>
    <property type="molecule type" value="Genomic_DNA"/>
</dbReference>
<evidence type="ECO:0000256" key="3">
    <source>
        <dbReference type="ARBA" id="ARBA00023265"/>
    </source>
</evidence>
<reference evidence="5 6" key="1">
    <citation type="journal article" date="2013" name="Genome Biol.">
        <title>The genome sequence of the most widely cultivated cacao type and its use to identify candidate genes regulating pod color.</title>
        <authorList>
            <person name="Motamayor J.C."/>
            <person name="Mockaitis K."/>
            <person name="Schmutz J."/>
            <person name="Haiminen N."/>
            <person name="Iii D.L."/>
            <person name="Cornejo O."/>
            <person name="Findley S.D."/>
            <person name="Zheng P."/>
            <person name="Utro F."/>
            <person name="Royaert S."/>
            <person name="Saski C."/>
            <person name="Jenkins J."/>
            <person name="Podicheti R."/>
            <person name="Zhao M."/>
            <person name="Scheffler B.E."/>
            <person name="Stack J.C."/>
            <person name="Feltus F.A."/>
            <person name="Mustiga G.M."/>
            <person name="Amores F."/>
            <person name="Phillips W."/>
            <person name="Marelli J.P."/>
            <person name="May G.D."/>
            <person name="Shapiro H."/>
            <person name="Ma J."/>
            <person name="Bustamante C.D."/>
            <person name="Schnell R.J."/>
            <person name="Main D."/>
            <person name="Gilbert D."/>
            <person name="Parida L."/>
            <person name="Kuhn D.N."/>
        </authorList>
    </citation>
    <scope>NUCLEOTIDE SEQUENCE [LARGE SCALE GENOMIC DNA]</scope>
    <source>
        <strain evidence="6">cv. Matina 1-6</strain>
    </source>
</reference>
<dbReference type="FunFam" id="3.30.530.20:FF:000007">
    <property type="entry name" value="Major pollen allergen Bet v 1-A"/>
    <property type="match status" value="1"/>
</dbReference>
<dbReference type="PANTHER" id="PTHR31213:SF81">
    <property type="entry name" value="BET V I_MAJOR LATEX PROTEIN DOMAIN-CONTAINING PROTEIN"/>
    <property type="match status" value="1"/>
</dbReference>
<gene>
    <name evidence="5" type="ORF">TCM_021295</name>
</gene>
<dbReference type="GO" id="GO:0010427">
    <property type="term" value="F:abscisic acid binding"/>
    <property type="evidence" value="ECO:0007669"/>
    <property type="project" value="InterPro"/>
</dbReference>
<feature type="domain" description="Bet v I/Major latex protein" evidence="4">
    <location>
        <begin position="1"/>
        <end position="89"/>
    </location>
</feature>
<dbReference type="GO" id="GO:0004864">
    <property type="term" value="F:protein phosphatase inhibitor activity"/>
    <property type="evidence" value="ECO:0007669"/>
    <property type="project" value="InterPro"/>
</dbReference>
<dbReference type="GO" id="GO:0009738">
    <property type="term" value="P:abscisic acid-activated signaling pathway"/>
    <property type="evidence" value="ECO:0007669"/>
    <property type="project" value="InterPro"/>
</dbReference>
<dbReference type="Pfam" id="PF00407">
    <property type="entry name" value="Bet_v_1"/>
    <property type="match status" value="1"/>
</dbReference>
<dbReference type="InterPro" id="IPR024949">
    <property type="entry name" value="Bet_v_I_allergen"/>
</dbReference>
<accession>A0A061EP64</accession>
<name>A0A061EP64_THECC</name>
<dbReference type="GO" id="GO:0038023">
    <property type="term" value="F:signaling receptor activity"/>
    <property type="evidence" value="ECO:0007669"/>
    <property type="project" value="InterPro"/>
</dbReference>
<dbReference type="Proteomes" id="UP000026915">
    <property type="component" value="Chromosome 4"/>
</dbReference>
<keyword evidence="3" id="KW-0568">Pathogenesis-related protein</keyword>
<keyword evidence="2" id="KW-0611">Plant defense</keyword>
<dbReference type="AlphaFoldDB" id="A0A061EP64"/>
<dbReference type="Gramene" id="EOY06631">
    <property type="protein sequence ID" value="EOY06631"/>
    <property type="gene ID" value="TCM_021295"/>
</dbReference>
<comment type="similarity">
    <text evidence="1">Belongs to the BetVI family.</text>
</comment>
<dbReference type="CDD" id="cd07816">
    <property type="entry name" value="Bet_v1-like"/>
    <property type="match status" value="1"/>
</dbReference>
<dbReference type="InterPro" id="IPR023393">
    <property type="entry name" value="START-like_dom_sf"/>
</dbReference>
<dbReference type="PRINTS" id="PR00634">
    <property type="entry name" value="BETALLERGEN"/>
</dbReference>
<sequence>MGVVTYEMEVATTIPPAKMFKAFVLDSDNLIQKILPQAIKSVTIVTLEGDGGAGIIKQVNFGEGYQFKYTKQRIDGIDQENFSYRYTVI</sequence>
<dbReference type="Gene3D" id="3.30.530.20">
    <property type="match status" value="1"/>
</dbReference>